<dbReference type="EMBL" id="HBKQ01041722">
    <property type="protein sequence ID" value="CAE2265752.1"/>
    <property type="molecule type" value="Transcribed_RNA"/>
</dbReference>
<dbReference type="GO" id="GO:0003700">
    <property type="term" value="F:DNA-binding transcription factor activity"/>
    <property type="evidence" value="ECO:0007669"/>
    <property type="project" value="InterPro"/>
</dbReference>
<dbReference type="SUPFAM" id="SSF46785">
    <property type="entry name" value="Winged helix' DNA-binding domain"/>
    <property type="match status" value="1"/>
</dbReference>
<feature type="domain" description="HSF-type DNA-binding" evidence="6">
    <location>
        <begin position="234"/>
        <end position="357"/>
    </location>
</feature>
<dbReference type="GO" id="GO:0005634">
    <property type="term" value="C:nucleus"/>
    <property type="evidence" value="ECO:0007669"/>
    <property type="project" value="UniProtKB-SubCell"/>
</dbReference>
<gene>
    <name evidence="7" type="ORF">OAUR00152_LOCUS28793</name>
</gene>
<dbReference type="PANTHER" id="PTHR10015:SF206">
    <property type="entry name" value="HSF-TYPE DNA-BINDING DOMAIN-CONTAINING PROTEIN"/>
    <property type="match status" value="1"/>
</dbReference>
<dbReference type="PANTHER" id="PTHR10015">
    <property type="entry name" value="HEAT SHOCK TRANSCRIPTION FACTOR"/>
    <property type="match status" value="1"/>
</dbReference>
<keyword evidence="2" id="KW-0238">DNA-binding</keyword>
<reference evidence="7" key="1">
    <citation type="submission" date="2021-01" db="EMBL/GenBank/DDBJ databases">
        <authorList>
            <person name="Corre E."/>
            <person name="Pelletier E."/>
            <person name="Niang G."/>
            <person name="Scheremetjew M."/>
            <person name="Finn R."/>
            <person name="Kale V."/>
            <person name="Holt S."/>
            <person name="Cochrane G."/>
            <person name="Meng A."/>
            <person name="Brown T."/>
            <person name="Cohen L."/>
        </authorList>
    </citation>
    <scope>NUCLEOTIDE SEQUENCE</scope>
    <source>
        <strain evidence="7">Isolate 1302-5</strain>
    </source>
</reference>
<evidence type="ECO:0000256" key="2">
    <source>
        <dbReference type="ARBA" id="ARBA00023125"/>
    </source>
</evidence>
<evidence type="ECO:0000256" key="4">
    <source>
        <dbReference type="RuleBase" id="RU004020"/>
    </source>
</evidence>
<feature type="region of interest" description="Disordered" evidence="5">
    <location>
        <begin position="83"/>
        <end position="104"/>
    </location>
</feature>
<dbReference type="InterPro" id="IPR036388">
    <property type="entry name" value="WH-like_DNA-bd_sf"/>
</dbReference>
<proteinExistence type="inferred from homology"/>
<dbReference type="InterPro" id="IPR000232">
    <property type="entry name" value="HSF_DNA-bd"/>
</dbReference>
<sequence>MNHLQHQAALYSLRTDAVPAAASSRRHSALEDDAASALVGLCSSPVSVVPSNCAPPFSSLSCSLSASSSPAAFAAVPPPPPVWSSDVRGREELTQEHPRKREEHQGSLALLHARLAAPNANGNKSSMKQATMIGDIRLAESMYSAALQCAYGHDVAELAAKRTIEDLRRERMTGENAQQGRNLVSMTPHQKGAKTEVTPNANIAPILPMRQWETKNTNVNIKANAGSKSKKNKDDSYFPVVLMSIVNDPVNSDVISWTPDGLAFVIRHPFDLAENVLPRYFQGRSGKYCSFARKLHRYGFRRTAAVDLYGTDFVNTAPAYHYGRSPGSSISGGQEDVFSHELFLRDAPELCREIRVVPGGASKASACKREAKKPAKSDRKVKKLAKGNKKFKDLVESTSLPSLNGGNVANKSDKEVQWQNEFRAREFAAPQTPSSPPALMPFDTASPTAAAISMTPSPLQPPHLPLRAHRDLVRSGAGEILDRAAAAAAAKRKEQRASVASFGRVLLHREARRRFFLQSQARSGANRRANSVSEALSLLDPRERSELIARYDPHGEGVRDILRRAVNVIKEC</sequence>
<organism evidence="7">
    <name type="scientific">Odontella aurita</name>
    <dbReference type="NCBI Taxonomy" id="265563"/>
    <lineage>
        <taxon>Eukaryota</taxon>
        <taxon>Sar</taxon>
        <taxon>Stramenopiles</taxon>
        <taxon>Ochrophyta</taxon>
        <taxon>Bacillariophyta</taxon>
        <taxon>Mediophyceae</taxon>
        <taxon>Biddulphiophycidae</taxon>
        <taxon>Eupodiscales</taxon>
        <taxon>Odontellaceae</taxon>
        <taxon>Odontella</taxon>
    </lineage>
</organism>
<dbReference type="GO" id="GO:0043565">
    <property type="term" value="F:sequence-specific DNA binding"/>
    <property type="evidence" value="ECO:0007669"/>
    <property type="project" value="InterPro"/>
</dbReference>
<dbReference type="Gene3D" id="1.10.10.10">
    <property type="entry name" value="Winged helix-like DNA-binding domain superfamily/Winged helix DNA-binding domain"/>
    <property type="match status" value="1"/>
</dbReference>
<comment type="similarity">
    <text evidence="4">Belongs to the HSF family.</text>
</comment>
<dbReference type="SMART" id="SM00415">
    <property type="entry name" value="HSF"/>
    <property type="match status" value="1"/>
</dbReference>
<comment type="subcellular location">
    <subcellularLocation>
        <location evidence="1">Nucleus</location>
    </subcellularLocation>
</comment>
<feature type="compositionally biased region" description="Basic and acidic residues" evidence="5">
    <location>
        <begin position="87"/>
        <end position="104"/>
    </location>
</feature>
<accession>A0A7S4JJS1</accession>
<evidence type="ECO:0000256" key="1">
    <source>
        <dbReference type="ARBA" id="ARBA00004123"/>
    </source>
</evidence>
<evidence type="ECO:0000256" key="3">
    <source>
        <dbReference type="ARBA" id="ARBA00023242"/>
    </source>
</evidence>
<evidence type="ECO:0000256" key="5">
    <source>
        <dbReference type="SAM" id="MobiDB-lite"/>
    </source>
</evidence>
<name>A0A7S4JJS1_9STRA</name>
<evidence type="ECO:0000259" key="6">
    <source>
        <dbReference type="SMART" id="SM00415"/>
    </source>
</evidence>
<protein>
    <recommendedName>
        <fullName evidence="6">HSF-type DNA-binding domain-containing protein</fullName>
    </recommendedName>
</protein>
<keyword evidence="3" id="KW-0539">Nucleus</keyword>
<dbReference type="InterPro" id="IPR036390">
    <property type="entry name" value="WH_DNA-bd_sf"/>
</dbReference>
<dbReference type="Pfam" id="PF00447">
    <property type="entry name" value="HSF_DNA-bind"/>
    <property type="match status" value="1"/>
</dbReference>
<dbReference type="AlphaFoldDB" id="A0A7S4JJS1"/>
<evidence type="ECO:0000313" key="7">
    <source>
        <dbReference type="EMBL" id="CAE2265752.1"/>
    </source>
</evidence>